<comment type="caution">
    <text evidence="1">The sequence shown here is derived from an EMBL/GenBank/DDBJ whole genome shotgun (WGS) entry which is preliminary data.</text>
</comment>
<gene>
    <name evidence="1" type="ORF">GWI33_014744</name>
</gene>
<organism evidence="1 2">
    <name type="scientific">Rhynchophorus ferrugineus</name>
    <name type="common">Red palm weevil</name>
    <name type="synonym">Curculio ferrugineus</name>
    <dbReference type="NCBI Taxonomy" id="354439"/>
    <lineage>
        <taxon>Eukaryota</taxon>
        <taxon>Metazoa</taxon>
        <taxon>Ecdysozoa</taxon>
        <taxon>Arthropoda</taxon>
        <taxon>Hexapoda</taxon>
        <taxon>Insecta</taxon>
        <taxon>Pterygota</taxon>
        <taxon>Neoptera</taxon>
        <taxon>Endopterygota</taxon>
        <taxon>Coleoptera</taxon>
        <taxon>Polyphaga</taxon>
        <taxon>Cucujiformia</taxon>
        <taxon>Curculionidae</taxon>
        <taxon>Dryophthorinae</taxon>
        <taxon>Rhynchophorus</taxon>
    </lineage>
</organism>
<reference evidence="1" key="1">
    <citation type="submission" date="2020-08" db="EMBL/GenBank/DDBJ databases">
        <title>Genome sequencing and assembly of the red palm weevil Rhynchophorus ferrugineus.</title>
        <authorList>
            <person name="Dias G.B."/>
            <person name="Bergman C.M."/>
            <person name="Manee M."/>
        </authorList>
    </citation>
    <scope>NUCLEOTIDE SEQUENCE</scope>
    <source>
        <strain evidence="1">AA-2017</strain>
        <tissue evidence="1">Whole larva</tissue>
    </source>
</reference>
<dbReference type="OrthoDB" id="6782687at2759"/>
<evidence type="ECO:0000313" key="2">
    <source>
        <dbReference type="Proteomes" id="UP000625711"/>
    </source>
</evidence>
<dbReference type="EMBL" id="JAACXV010013762">
    <property type="protein sequence ID" value="KAF7272470.1"/>
    <property type="molecule type" value="Genomic_DNA"/>
</dbReference>
<evidence type="ECO:0008006" key="3">
    <source>
        <dbReference type="Google" id="ProtNLM"/>
    </source>
</evidence>
<proteinExistence type="predicted"/>
<sequence length="134" mass="15649">MYSFFTSTLASVATFPQLPKELWCCILRMLASDTLLAISNSSAYIDHIIRGHSVLRQRIEAALQQETNRYFKIFTDPRSAIQITRERPNAIYETNCRKVCTMKSSCFVKPNVLEKKNYKKTSHYISKRFVPYRI</sequence>
<dbReference type="AlphaFoldDB" id="A0A834I6Q8"/>
<protein>
    <recommendedName>
        <fullName evidence="3">F-box domain-containing protein</fullName>
    </recommendedName>
</protein>
<accession>A0A834I6Q8</accession>
<dbReference type="Proteomes" id="UP000625711">
    <property type="component" value="Unassembled WGS sequence"/>
</dbReference>
<name>A0A834I6Q8_RHYFE</name>
<keyword evidence="2" id="KW-1185">Reference proteome</keyword>
<evidence type="ECO:0000313" key="1">
    <source>
        <dbReference type="EMBL" id="KAF7272470.1"/>
    </source>
</evidence>